<comment type="subcellular location">
    <subcellularLocation>
        <location evidence="1">Membrane</location>
        <topology evidence="1">Multi-pass membrane protein</topology>
    </subcellularLocation>
</comment>
<dbReference type="GO" id="GO:0016020">
    <property type="term" value="C:membrane"/>
    <property type="evidence" value="ECO:0007669"/>
    <property type="project" value="UniProtKB-SubCell"/>
</dbReference>
<feature type="transmembrane region" description="Helical" evidence="5">
    <location>
        <begin position="349"/>
        <end position="372"/>
    </location>
</feature>
<gene>
    <name evidence="7" type="primary">puuP</name>
    <name evidence="7" type="ORF">NCTC8580_03033</name>
</gene>
<feature type="transmembrane region" description="Helical" evidence="5">
    <location>
        <begin position="148"/>
        <end position="169"/>
    </location>
</feature>
<keyword evidence="2 5" id="KW-0812">Transmembrane</keyword>
<keyword evidence="4 5" id="KW-0472">Membrane</keyword>
<proteinExistence type="predicted"/>
<evidence type="ECO:0000313" key="8">
    <source>
        <dbReference type="Proteomes" id="UP000255087"/>
    </source>
</evidence>
<feature type="transmembrane region" description="Helical" evidence="5">
    <location>
        <begin position="408"/>
        <end position="426"/>
    </location>
</feature>
<feature type="transmembrane region" description="Helical" evidence="5">
    <location>
        <begin position="15"/>
        <end position="34"/>
    </location>
</feature>
<dbReference type="Gene3D" id="1.20.1740.10">
    <property type="entry name" value="Amino acid/polyamine transporter I"/>
    <property type="match status" value="1"/>
</dbReference>
<feature type="transmembrane region" description="Helical" evidence="5">
    <location>
        <begin position="46"/>
        <end position="63"/>
    </location>
</feature>
<evidence type="ECO:0000256" key="2">
    <source>
        <dbReference type="ARBA" id="ARBA00022692"/>
    </source>
</evidence>
<dbReference type="InterPro" id="IPR004841">
    <property type="entry name" value="AA-permease/SLC12A_dom"/>
</dbReference>
<feature type="transmembrane region" description="Helical" evidence="5">
    <location>
        <begin position="189"/>
        <end position="210"/>
    </location>
</feature>
<sequence length="448" mass="49495">MPQNTQLRRVLKTPALVAFGLAYMVPLGVFTTYGQVTVLSQGHLPIAYLVTVATILFTALSYCRMTNAMPLSGSAYSYVQRSFGGKTGFLVGWAQILDYLFLPILNYLVLGIFLHEAFPSIPAPVFIIASIVSVSLLNILGVRLLTSVNFTLIAAQMIFIVLFIALSFSQADLSPEALMKPLLVNAGDLSGLLSGAAVLCLAFLGFDAIATMAEEAHDAKRTLPRAILFTVICAGAIFIAVSYAAHLAYPDWQSLIPHQDTASLIISEHVGGKWMYNFFMATYLTGVYASAMTAQTSVSRIFYAMGREGVLPRKVFFHLHTQFHTPWRAILFVATISLLALFLDLNLVVSMISFGALGAFTFVNLSVIKHFLINEKRRGTAAMFRYGLLPLLGFVMSVWLWLHLEQRALEVGLLWLLAGFIYLLWLTRGWRRAPPSVHPDDISHLMDE</sequence>
<dbReference type="AlphaFoldDB" id="A0A0T9JDE7"/>
<feature type="transmembrane region" description="Helical" evidence="5">
    <location>
        <begin position="325"/>
        <end position="343"/>
    </location>
</feature>
<dbReference type="GO" id="GO:0055085">
    <property type="term" value="P:transmembrane transport"/>
    <property type="evidence" value="ECO:0007669"/>
    <property type="project" value="InterPro"/>
</dbReference>
<feature type="transmembrane region" description="Helical" evidence="5">
    <location>
        <begin position="121"/>
        <end position="141"/>
    </location>
</feature>
<evidence type="ECO:0000256" key="5">
    <source>
        <dbReference type="SAM" id="Phobius"/>
    </source>
</evidence>
<name>A0A0T9JDE7_YERPU</name>
<keyword evidence="3 5" id="KW-1133">Transmembrane helix</keyword>
<evidence type="ECO:0000256" key="4">
    <source>
        <dbReference type="ARBA" id="ARBA00023136"/>
    </source>
</evidence>
<feature type="domain" description="Amino acid permease/ SLC12A" evidence="6">
    <location>
        <begin position="19"/>
        <end position="364"/>
    </location>
</feature>
<dbReference type="InterPro" id="IPR050367">
    <property type="entry name" value="APC_superfamily"/>
</dbReference>
<evidence type="ECO:0000313" key="7">
    <source>
        <dbReference type="EMBL" id="SUP84429.1"/>
    </source>
</evidence>
<reference evidence="7 8" key="1">
    <citation type="submission" date="2018-06" db="EMBL/GenBank/DDBJ databases">
        <authorList>
            <consortium name="Pathogen Informatics"/>
            <person name="Doyle S."/>
        </authorList>
    </citation>
    <scope>NUCLEOTIDE SEQUENCE [LARGE SCALE GENOMIC DNA]</scope>
    <source>
        <strain evidence="7 8">NCTC8580</strain>
    </source>
</reference>
<feature type="transmembrane region" description="Helical" evidence="5">
    <location>
        <begin position="96"/>
        <end position="115"/>
    </location>
</feature>
<dbReference type="Proteomes" id="UP000255087">
    <property type="component" value="Unassembled WGS sequence"/>
</dbReference>
<evidence type="ECO:0000256" key="1">
    <source>
        <dbReference type="ARBA" id="ARBA00004141"/>
    </source>
</evidence>
<accession>A0A0T9JDE7</accession>
<dbReference type="PANTHER" id="PTHR42770">
    <property type="entry name" value="AMINO ACID TRANSPORTER-RELATED"/>
    <property type="match status" value="1"/>
</dbReference>
<feature type="transmembrane region" description="Helical" evidence="5">
    <location>
        <begin position="384"/>
        <end position="402"/>
    </location>
</feature>
<dbReference type="PANTHER" id="PTHR42770:SF8">
    <property type="entry name" value="PUTRESCINE IMPORTER PUUP"/>
    <property type="match status" value="1"/>
</dbReference>
<dbReference type="PIRSF" id="PIRSF006060">
    <property type="entry name" value="AA_transporter"/>
    <property type="match status" value="1"/>
</dbReference>
<feature type="transmembrane region" description="Helical" evidence="5">
    <location>
        <begin position="222"/>
        <end position="245"/>
    </location>
</feature>
<organism evidence="7 8">
    <name type="scientific">Yersinia pseudotuberculosis</name>
    <dbReference type="NCBI Taxonomy" id="633"/>
    <lineage>
        <taxon>Bacteria</taxon>
        <taxon>Pseudomonadati</taxon>
        <taxon>Pseudomonadota</taxon>
        <taxon>Gammaproteobacteria</taxon>
        <taxon>Enterobacterales</taxon>
        <taxon>Yersiniaceae</taxon>
        <taxon>Yersinia</taxon>
    </lineage>
</organism>
<dbReference type="EMBL" id="UHJC01000001">
    <property type="protein sequence ID" value="SUP84429.1"/>
    <property type="molecule type" value="Genomic_DNA"/>
</dbReference>
<feature type="transmembrane region" description="Helical" evidence="5">
    <location>
        <begin position="283"/>
        <end position="304"/>
    </location>
</feature>
<evidence type="ECO:0000256" key="3">
    <source>
        <dbReference type="ARBA" id="ARBA00022989"/>
    </source>
</evidence>
<evidence type="ECO:0000259" key="6">
    <source>
        <dbReference type="Pfam" id="PF00324"/>
    </source>
</evidence>
<dbReference type="RefSeq" id="WP_033847937.1">
    <property type="nucleotide sequence ID" value="NZ_CPWG01000008.1"/>
</dbReference>
<protein>
    <submittedName>
        <fullName evidence="7">Putative amino acid permease</fullName>
    </submittedName>
</protein>
<dbReference type="Pfam" id="PF00324">
    <property type="entry name" value="AA_permease"/>
    <property type="match status" value="1"/>
</dbReference>